<reference evidence="1 2" key="1">
    <citation type="submission" date="2015-04" db="EMBL/GenBank/DDBJ databases">
        <title>Whole genome shotgun sequence of Flavihumibacter petaseus NBRC 106054.</title>
        <authorList>
            <person name="Miyazawa S."/>
            <person name="Hosoyama A."/>
            <person name="Hashimoto M."/>
            <person name="Noguchi M."/>
            <person name="Tsuchikane K."/>
            <person name="Ohji S."/>
            <person name="Yamazoe A."/>
            <person name="Ichikawa N."/>
            <person name="Kimura A."/>
            <person name="Fujita N."/>
        </authorList>
    </citation>
    <scope>NUCLEOTIDE SEQUENCE [LARGE SCALE GENOMIC DNA]</scope>
    <source>
        <strain evidence="1 2">NBRC 106054</strain>
    </source>
</reference>
<comment type="caution">
    <text evidence="1">The sequence shown here is derived from an EMBL/GenBank/DDBJ whole genome shotgun (WGS) entry which is preliminary data.</text>
</comment>
<dbReference type="STRING" id="1220578.FPE01S_03_07350"/>
<organism evidence="1 2">
    <name type="scientific">Flavihumibacter petaseus NBRC 106054</name>
    <dbReference type="NCBI Taxonomy" id="1220578"/>
    <lineage>
        <taxon>Bacteria</taxon>
        <taxon>Pseudomonadati</taxon>
        <taxon>Bacteroidota</taxon>
        <taxon>Chitinophagia</taxon>
        <taxon>Chitinophagales</taxon>
        <taxon>Chitinophagaceae</taxon>
        <taxon>Flavihumibacter</taxon>
    </lineage>
</organism>
<dbReference type="SUPFAM" id="SSF109604">
    <property type="entry name" value="HD-domain/PDEase-like"/>
    <property type="match status" value="1"/>
</dbReference>
<name>A0A0E9N4T9_9BACT</name>
<dbReference type="OrthoDB" id="459260at2"/>
<proteinExistence type="predicted"/>
<gene>
    <name evidence="1" type="ORF">FPE01S_03_07350</name>
</gene>
<dbReference type="Gene3D" id="1.10.3210.10">
    <property type="entry name" value="Hypothetical protein af1432"/>
    <property type="match status" value="1"/>
</dbReference>
<accession>A0A0E9N4T9</accession>
<dbReference type="EMBL" id="BBWV01000003">
    <property type="protein sequence ID" value="GAO44696.1"/>
    <property type="molecule type" value="Genomic_DNA"/>
</dbReference>
<dbReference type="Proteomes" id="UP000033121">
    <property type="component" value="Unassembled WGS sequence"/>
</dbReference>
<dbReference type="AlphaFoldDB" id="A0A0E9N4T9"/>
<dbReference type="RefSeq" id="WP_046370757.1">
    <property type="nucleotide sequence ID" value="NZ_BBWV01000003.1"/>
</dbReference>
<protein>
    <recommendedName>
        <fullName evidence="3">HD domain-containing protein</fullName>
    </recommendedName>
</protein>
<sequence>MTTGQNNLIIDELLAKYQPVIGKDFYRYRNHVTRVYRNCLLLDQQPGNQDKYAYAAVFHDIGIWTNNTIDYLQPSIAVACEYLAGIGKKDWIAEITLMIYWHHKITRYNRLYKETVEVFRKADWIDVSLGVLAFGATRSRIRENREQLPNLGFHMFLLRKLGKNLLKHPLNPLPMFTR</sequence>
<keyword evidence="2" id="KW-1185">Reference proteome</keyword>
<evidence type="ECO:0000313" key="1">
    <source>
        <dbReference type="EMBL" id="GAO44696.1"/>
    </source>
</evidence>
<evidence type="ECO:0000313" key="2">
    <source>
        <dbReference type="Proteomes" id="UP000033121"/>
    </source>
</evidence>
<evidence type="ECO:0008006" key="3">
    <source>
        <dbReference type="Google" id="ProtNLM"/>
    </source>
</evidence>